<dbReference type="PANTHER" id="PTHR38166">
    <property type="entry name" value="C2H2-TYPE DOMAIN-CONTAINING PROTEIN-RELATED"/>
    <property type="match status" value="1"/>
</dbReference>
<organism evidence="2 3">
    <name type="scientific">Bionectria ochroleuca</name>
    <name type="common">Gliocladium roseum</name>
    <dbReference type="NCBI Taxonomy" id="29856"/>
    <lineage>
        <taxon>Eukaryota</taxon>
        <taxon>Fungi</taxon>
        <taxon>Dikarya</taxon>
        <taxon>Ascomycota</taxon>
        <taxon>Pezizomycotina</taxon>
        <taxon>Sordariomycetes</taxon>
        <taxon>Hypocreomycetidae</taxon>
        <taxon>Hypocreales</taxon>
        <taxon>Bionectriaceae</taxon>
        <taxon>Clonostachys</taxon>
    </lineage>
</organism>
<evidence type="ECO:0000313" key="2">
    <source>
        <dbReference type="EMBL" id="VUC24202.1"/>
    </source>
</evidence>
<evidence type="ECO:0000313" key="3">
    <source>
        <dbReference type="Proteomes" id="UP000766486"/>
    </source>
</evidence>
<dbReference type="Proteomes" id="UP000766486">
    <property type="component" value="Unassembled WGS sequence"/>
</dbReference>
<reference evidence="2 3" key="1">
    <citation type="submission" date="2019-06" db="EMBL/GenBank/DDBJ databases">
        <authorList>
            <person name="Broberg M."/>
        </authorList>
    </citation>
    <scope>NUCLEOTIDE SEQUENCE [LARGE SCALE GENOMIC DNA]</scope>
</reference>
<feature type="region of interest" description="Disordered" evidence="1">
    <location>
        <begin position="1"/>
        <end position="20"/>
    </location>
</feature>
<sequence length="331" mass="36524">MSQPVETLGQLPGQSTSPRLGYTPLITSPVVSAYGDQGLPRAFACPFYKFNPALCDECKKFQFMRISDVKQHIVRCHSYPEDSAIACAACHATFVDEQSRIIHLSEGNCHIVAAPERLSPQEVTTLKETKFPRGHSSVSQWFAIWNQLFTGHAQPQSPYKESNNIKEVISLISPSVESYLYATFPTVSRQHQQSQISPVRMMMDSVCRDFCDSLPISRYGSARLDSVSRDRIIASPSMAVPQFGSLENDATAAHEGLFLGDHLKTLSTPIDTTSGFEPPGIMAADVTELDITFSLHDALSPLIPDYDFGVIDANGSVFDQFLNDHQSAFEP</sequence>
<accession>A0ABY6U232</accession>
<proteinExistence type="predicted"/>
<gene>
    <name evidence="2" type="ORF">CLO192961_LOCUS132757</name>
</gene>
<name>A0ABY6U232_BIOOC</name>
<protein>
    <recommendedName>
        <fullName evidence="4">C2H2-type domain-containing protein</fullName>
    </recommendedName>
</protein>
<comment type="caution">
    <text evidence="2">The sequence shown here is derived from an EMBL/GenBank/DDBJ whole genome shotgun (WGS) entry which is preliminary data.</text>
</comment>
<evidence type="ECO:0008006" key="4">
    <source>
        <dbReference type="Google" id="ProtNLM"/>
    </source>
</evidence>
<dbReference type="EMBL" id="CABFNS010000715">
    <property type="protein sequence ID" value="VUC24202.1"/>
    <property type="molecule type" value="Genomic_DNA"/>
</dbReference>
<keyword evidence="3" id="KW-1185">Reference proteome</keyword>
<dbReference type="PANTHER" id="PTHR38166:SF1">
    <property type="entry name" value="C2H2-TYPE DOMAIN-CONTAINING PROTEIN"/>
    <property type="match status" value="1"/>
</dbReference>
<evidence type="ECO:0000256" key="1">
    <source>
        <dbReference type="SAM" id="MobiDB-lite"/>
    </source>
</evidence>